<dbReference type="InterPro" id="IPR011050">
    <property type="entry name" value="Pectin_lyase_fold/virulence"/>
</dbReference>
<dbReference type="NCBIfam" id="TIGR02601">
    <property type="entry name" value="autotrns_rpt"/>
    <property type="match status" value="2"/>
</dbReference>
<reference evidence="2" key="1">
    <citation type="journal article" date="2014" name="Front. Microbiol.">
        <title>High frequency of phylogenetically diverse reductive dehalogenase-homologous genes in deep subseafloor sedimentary metagenomes.</title>
        <authorList>
            <person name="Kawai M."/>
            <person name="Futagami T."/>
            <person name="Toyoda A."/>
            <person name="Takaki Y."/>
            <person name="Nishi S."/>
            <person name="Hori S."/>
            <person name="Arai W."/>
            <person name="Tsubouchi T."/>
            <person name="Morono Y."/>
            <person name="Uchiyama I."/>
            <person name="Ito T."/>
            <person name="Fujiyama A."/>
            <person name="Inagaki F."/>
            <person name="Takami H."/>
        </authorList>
    </citation>
    <scope>NUCLEOTIDE SEQUENCE</scope>
    <source>
        <strain evidence="2">Expedition CK06-06</strain>
    </source>
</reference>
<evidence type="ECO:0000256" key="1">
    <source>
        <dbReference type="ARBA" id="ARBA00022729"/>
    </source>
</evidence>
<evidence type="ECO:0008006" key="3">
    <source>
        <dbReference type="Google" id="ProtNLM"/>
    </source>
</evidence>
<feature type="non-terminal residue" evidence="2">
    <location>
        <position position="1"/>
    </location>
</feature>
<name>X0X178_9ZZZZ</name>
<keyword evidence="1" id="KW-0732">Signal</keyword>
<evidence type="ECO:0000313" key="2">
    <source>
        <dbReference type="EMBL" id="GAG30403.1"/>
    </source>
</evidence>
<dbReference type="EMBL" id="BARS01045226">
    <property type="protein sequence ID" value="GAG30403.1"/>
    <property type="molecule type" value="Genomic_DNA"/>
</dbReference>
<proteinExistence type="predicted"/>
<comment type="caution">
    <text evidence="2">The sequence shown here is derived from an EMBL/GenBank/DDBJ whole genome shotgun (WGS) entry which is preliminary data.</text>
</comment>
<organism evidence="2">
    <name type="scientific">marine sediment metagenome</name>
    <dbReference type="NCBI Taxonomy" id="412755"/>
    <lineage>
        <taxon>unclassified sequences</taxon>
        <taxon>metagenomes</taxon>
        <taxon>ecological metagenomes</taxon>
    </lineage>
</organism>
<dbReference type="AlphaFoldDB" id="X0X178"/>
<accession>X0X178</accession>
<dbReference type="Pfam" id="PF12951">
    <property type="entry name" value="PATR"/>
    <property type="match status" value="3"/>
</dbReference>
<dbReference type="InterPro" id="IPR051551">
    <property type="entry name" value="Autotransporter_adhesion"/>
</dbReference>
<feature type="non-terminal residue" evidence="2">
    <location>
        <position position="248"/>
    </location>
</feature>
<dbReference type="SUPFAM" id="SSF51126">
    <property type="entry name" value="Pectin lyase-like"/>
    <property type="match status" value="2"/>
</dbReference>
<dbReference type="PANTHER" id="PTHR35037">
    <property type="entry name" value="C-TERMINAL REGION OF AIDA-LIKE PROTEIN"/>
    <property type="match status" value="1"/>
</dbReference>
<gene>
    <name evidence="2" type="ORF">S01H1_68209</name>
</gene>
<sequence>SGGTTISDGTLSISSDVNLGNASGTVIFKGGTLRIDDYGPLFTPPTRQFLTDGANAIFETPPGFFLDISGGISGDAGLVKNGPGTLVLRTTASTYAGPTTINAGTLQRRQDELLPDGTDLTVNGVFEFQLGVTETVGSLSGSGSVRFFTTTGNHLRVGANNTSTTFGGIISANGGDGQLTKIGTGTLTLTGDSTYSGGTTISGGTLVLGHSNAAGTGPITITGSTLGYANGVNIANAIVLENDATLNV</sequence>
<protein>
    <recommendedName>
        <fullName evidence="3">Autotransporter-associated beta strand repeat-containing protein</fullName>
    </recommendedName>
</protein>
<dbReference type="PANTHER" id="PTHR35037:SF3">
    <property type="entry name" value="C-TERMINAL REGION OF AIDA-LIKE PROTEIN"/>
    <property type="match status" value="1"/>
</dbReference>
<dbReference type="InterPro" id="IPR013425">
    <property type="entry name" value="Autotrns_rpt"/>
</dbReference>